<keyword evidence="3" id="KW-0812">Transmembrane</keyword>
<dbReference type="InterPro" id="IPR036259">
    <property type="entry name" value="MFS_trans_sf"/>
</dbReference>
<comment type="subcellular location">
    <subcellularLocation>
        <location evidence="1">Membrane</location>
        <topology evidence="1">Multi-pass membrane protein</topology>
    </subcellularLocation>
</comment>
<keyword evidence="6" id="KW-1185">Reference proteome</keyword>
<feature type="transmembrane region" description="Helical" evidence="3">
    <location>
        <begin position="306"/>
        <end position="330"/>
    </location>
</feature>
<keyword evidence="3" id="KW-0472">Membrane</keyword>
<protein>
    <recommendedName>
        <fullName evidence="4">Major facilitator superfamily (MFS) profile domain-containing protein</fullName>
    </recommendedName>
</protein>
<evidence type="ECO:0000256" key="2">
    <source>
        <dbReference type="ARBA" id="ARBA00006727"/>
    </source>
</evidence>
<feature type="transmembrane region" description="Helical" evidence="3">
    <location>
        <begin position="142"/>
        <end position="161"/>
    </location>
</feature>
<dbReference type="PANTHER" id="PTHR11360:SF315">
    <property type="entry name" value="TRANSPORTER MCH2-RELATED"/>
    <property type="match status" value="1"/>
</dbReference>
<gene>
    <name evidence="5" type="ORF">DL546_009327</name>
</gene>
<evidence type="ECO:0000256" key="1">
    <source>
        <dbReference type="ARBA" id="ARBA00004141"/>
    </source>
</evidence>
<evidence type="ECO:0000313" key="5">
    <source>
        <dbReference type="EMBL" id="RKU49567.1"/>
    </source>
</evidence>
<dbReference type="Proteomes" id="UP000275385">
    <property type="component" value="Unassembled WGS sequence"/>
</dbReference>
<dbReference type="Gene3D" id="1.20.1250.20">
    <property type="entry name" value="MFS general substrate transporter like domains"/>
    <property type="match status" value="2"/>
</dbReference>
<dbReference type="AlphaFoldDB" id="A0A420YNS3"/>
<dbReference type="InterPro" id="IPR050327">
    <property type="entry name" value="Proton-linked_MCT"/>
</dbReference>
<dbReference type="PANTHER" id="PTHR11360">
    <property type="entry name" value="MONOCARBOXYLATE TRANSPORTER"/>
    <property type="match status" value="1"/>
</dbReference>
<sequence length="455" mass="47833">MTTSEPPPDGGYGWVCTVAAAIINMHSWGISSAYAVFLSHYLKENTFPGTTSLEYAFVGSLSIGCLFLISPITTIATRRYGIRPTMFAGALCEAVSLVCASFASRIWHIVLTQGILFGFGLGLLFIPTAAVIPQWFTSKRSLASGVAVSGAAIGGAVYSLATGALIRTLGLAWTFRILGIIAFVVNTGCVVVIRDRNTAVGSNQSAFHITLFRRIEYCLVIAFSVLTMLGYFILVFSLASYANHIGLNSSEASVSSAVFNLGQAAGRPLAGYLSDRLGRINIAASMTLVAGVLPLGLWVASRSYGVLIIFAVIEGIFAGTFWATIGPIMAEVIGLQDATAGLSLMWLTLVIPSIFSEPVALSIVGGTGSYLGTELFTGFMYIAAAVCLWLLRGWKIGHGAETSTPALIEASGDSANDSVVAGKSDISVTASRTGMDLTGSSSISYFRCCCMLAKV</sequence>
<dbReference type="GO" id="GO:0016020">
    <property type="term" value="C:membrane"/>
    <property type="evidence" value="ECO:0007669"/>
    <property type="project" value="UniProtKB-SubCell"/>
</dbReference>
<evidence type="ECO:0000313" key="6">
    <source>
        <dbReference type="Proteomes" id="UP000275385"/>
    </source>
</evidence>
<dbReference type="InterPro" id="IPR020846">
    <property type="entry name" value="MFS_dom"/>
</dbReference>
<comment type="similarity">
    <text evidence="2">Belongs to the major facilitator superfamily. Monocarboxylate porter (TC 2.A.1.13) family.</text>
</comment>
<keyword evidence="3" id="KW-1133">Transmembrane helix</keyword>
<feature type="transmembrane region" description="Helical" evidence="3">
    <location>
        <begin position="55"/>
        <end position="75"/>
    </location>
</feature>
<feature type="transmembrane region" description="Helical" evidence="3">
    <location>
        <begin position="114"/>
        <end position="135"/>
    </location>
</feature>
<dbReference type="InterPro" id="IPR011701">
    <property type="entry name" value="MFS"/>
</dbReference>
<feature type="domain" description="Major facilitator superfamily (MFS) profile" evidence="4">
    <location>
        <begin position="1"/>
        <end position="395"/>
    </location>
</feature>
<dbReference type="GO" id="GO:0022857">
    <property type="term" value="F:transmembrane transporter activity"/>
    <property type="evidence" value="ECO:0007669"/>
    <property type="project" value="InterPro"/>
</dbReference>
<evidence type="ECO:0000256" key="3">
    <source>
        <dbReference type="SAM" id="Phobius"/>
    </source>
</evidence>
<feature type="transmembrane region" description="Helical" evidence="3">
    <location>
        <begin position="173"/>
        <end position="194"/>
    </location>
</feature>
<feature type="transmembrane region" description="Helical" evidence="3">
    <location>
        <begin position="12"/>
        <end position="35"/>
    </location>
</feature>
<feature type="transmembrane region" description="Helical" evidence="3">
    <location>
        <begin position="342"/>
        <end position="364"/>
    </location>
</feature>
<feature type="transmembrane region" description="Helical" evidence="3">
    <location>
        <begin position="215"/>
        <end position="242"/>
    </location>
</feature>
<comment type="caution">
    <text evidence="5">The sequence shown here is derived from an EMBL/GenBank/DDBJ whole genome shotgun (WGS) entry which is preliminary data.</text>
</comment>
<feature type="transmembrane region" description="Helical" evidence="3">
    <location>
        <begin position="370"/>
        <end position="391"/>
    </location>
</feature>
<accession>A0A420YNS3</accession>
<organism evidence="5 6">
    <name type="scientific">Coniochaeta pulveracea</name>
    <dbReference type="NCBI Taxonomy" id="177199"/>
    <lineage>
        <taxon>Eukaryota</taxon>
        <taxon>Fungi</taxon>
        <taxon>Dikarya</taxon>
        <taxon>Ascomycota</taxon>
        <taxon>Pezizomycotina</taxon>
        <taxon>Sordariomycetes</taxon>
        <taxon>Sordariomycetidae</taxon>
        <taxon>Coniochaetales</taxon>
        <taxon>Coniochaetaceae</taxon>
        <taxon>Coniochaeta</taxon>
    </lineage>
</organism>
<dbReference type="EMBL" id="QVQW01000001">
    <property type="protein sequence ID" value="RKU49567.1"/>
    <property type="molecule type" value="Genomic_DNA"/>
</dbReference>
<dbReference type="SUPFAM" id="SSF103473">
    <property type="entry name" value="MFS general substrate transporter"/>
    <property type="match status" value="1"/>
</dbReference>
<dbReference type="PROSITE" id="PS50850">
    <property type="entry name" value="MFS"/>
    <property type="match status" value="1"/>
</dbReference>
<dbReference type="OrthoDB" id="6499973at2759"/>
<dbReference type="Pfam" id="PF07690">
    <property type="entry name" value="MFS_1"/>
    <property type="match status" value="2"/>
</dbReference>
<name>A0A420YNS3_9PEZI</name>
<proteinExistence type="inferred from homology"/>
<evidence type="ECO:0000259" key="4">
    <source>
        <dbReference type="PROSITE" id="PS50850"/>
    </source>
</evidence>
<reference evidence="5 6" key="1">
    <citation type="submission" date="2018-08" db="EMBL/GenBank/DDBJ databases">
        <title>Draft genome of the lignicolous fungus Coniochaeta pulveracea.</title>
        <authorList>
            <person name="Borstlap C.J."/>
            <person name="De Witt R.N."/>
            <person name="Botha A."/>
            <person name="Volschenk H."/>
        </authorList>
    </citation>
    <scope>NUCLEOTIDE SEQUENCE [LARGE SCALE GENOMIC DNA]</scope>
    <source>
        <strain evidence="5 6">CAB683</strain>
    </source>
</reference>
<feature type="transmembrane region" description="Helical" evidence="3">
    <location>
        <begin position="280"/>
        <end position="300"/>
    </location>
</feature>